<feature type="signal peptide" evidence="2">
    <location>
        <begin position="1"/>
        <end position="21"/>
    </location>
</feature>
<organism evidence="3 4">
    <name type="scientific">Sphingomonas trueperi</name>
    <dbReference type="NCBI Taxonomy" id="53317"/>
    <lineage>
        <taxon>Bacteria</taxon>
        <taxon>Pseudomonadati</taxon>
        <taxon>Pseudomonadota</taxon>
        <taxon>Alphaproteobacteria</taxon>
        <taxon>Sphingomonadales</taxon>
        <taxon>Sphingomonadaceae</taxon>
        <taxon>Sphingomonas</taxon>
    </lineage>
</organism>
<feature type="region of interest" description="Disordered" evidence="1">
    <location>
        <begin position="167"/>
        <end position="209"/>
    </location>
</feature>
<dbReference type="EMBL" id="JAATJB010000005">
    <property type="protein sequence ID" value="NJB97783.1"/>
    <property type="molecule type" value="Genomic_DNA"/>
</dbReference>
<protein>
    <recommendedName>
        <fullName evidence="5">DUF2155 domain-containing protein</fullName>
    </recommendedName>
</protein>
<evidence type="ECO:0008006" key="5">
    <source>
        <dbReference type="Google" id="ProtNLM"/>
    </source>
</evidence>
<dbReference type="AlphaFoldDB" id="A0A7X5XZE3"/>
<evidence type="ECO:0000313" key="4">
    <source>
        <dbReference type="Proteomes" id="UP000531251"/>
    </source>
</evidence>
<proteinExistence type="predicted"/>
<name>A0A7X5XZE3_9SPHN</name>
<evidence type="ECO:0000256" key="2">
    <source>
        <dbReference type="SAM" id="SignalP"/>
    </source>
</evidence>
<accession>A0A7X5XZE3</accession>
<dbReference type="Pfam" id="PF09923">
    <property type="entry name" value="DUF2155"/>
    <property type="match status" value="1"/>
</dbReference>
<dbReference type="InterPro" id="IPR019225">
    <property type="entry name" value="DUF2155"/>
</dbReference>
<gene>
    <name evidence="3" type="ORF">GGR89_002098</name>
</gene>
<feature type="compositionally biased region" description="Polar residues" evidence="1">
    <location>
        <begin position="174"/>
        <end position="184"/>
    </location>
</feature>
<keyword evidence="2" id="KW-0732">Signal</keyword>
<reference evidence="3 4" key="1">
    <citation type="submission" date="2020-03" db="EMBL/GenBank/DDBJ databases">
        <title>Genomic Encyclopedia of Type Strains, Phase IV (KMG-IV): sequencing the most valuable type-strain genomes for metagenomic binning, comparative biology and taxonomic classification.</title>
        <authorList>
            <person name="Goeker M."/>
        </authorList>
    </citation>
    <scope>NUCLEOTIDE SEQUENCE [LARGE SCALE GENOMIC DNA]</scope>
    <source>
        <strain evidence="3 4">DSM 7225</strain>
    </source>
</reference>
<feature type="chain" id="PRO_5031571350" description="DUF2155 domain-containing protein" evidence="2">
    <location>
        <begin position="22"/>
        <end position="209"/>
    </location>
</feature>
<comment type="caution">
    <text evidence="3">The sequence shown here is derived from an EMBL/GenBank/DDBJ whole genome shotgun (WGS) entry which is preliminary data.</text>
</comment>
<dbReference type="PROSITE" id="PS51257">
    <property type="entry name" value="PROKAR_LIPOPROTEIN"/>
    <property type="match status" value="1"/>
</dbReference>
<evidence type="ECO:0000256" key="1">
    <source>
        <dbReference type="SAM" id="MobiDB-lite"/>
    </source>
</evidence>
<keyword evidence="4" id="KW-1185">Reference proteome</keyword>
<sequence>MKAAAALLALALAGCSGSGSGNGAAGDNAGDELVITGSGDAQGVDTVTTGPDNATMDAAATPMGARVAVLGVLNKRNGVEREITLKPGQAARIDGQVTVRLRACERTAPWERDRLTGAFVQMDVRREDQRWHRVFSGWLYKEQPALNVVQHPIYDVWPKSCAMTFRDSGPDTVPASSPGASSAKRSPEAEGGNDTAPVESPSAAPSNAT</sequence>
<evidence type="ECO:0000313" key="3">
    <source>
        <dbReference type="EMBL" id="NJB97783.1"/>
    </source>
</evidence>
<dbReference type="Proteomes" id="UP000531251">
    <property type="component" value="Unassembled WGS sequence"/>
</dbReference>